<evidence type="ECO:0000313" key="4">
    <source>
        <dbReference type="Proteomes" id="UP000599109"/>
    </source>
</evidence>
<dbReference type="AlphaFoldDB" id="A0A937CNL5"/>
<dbReference type="PANTHER" id="PTHR43777:SF1">
    <property type="entry name" value="MOLYBDENUM COFACTOR CYTIDYLYLTRANSFERASE"/>
    <property type="match status" value="1"/>
</dbReference>
<keyword evidence="4" id="KW-1185">Reference proteome</keyword>
<dbReference type="CDD" id="cd04182">
    <property type="entry name" value="GT_2_like_f"/>
    <property type="match status" value="1"/>
</dbReference>
<evidence type="ECO:0000259" key="2">
    <source>
        <dbReference type="Pfam" id="PF12804"/>
    </source>
</evidence>
<proteinExistence type="predicted"/>
<dbReference type="InterPro" id="IPR029044">
    <property type="entry name" value="Nucleotide-diphossugar_trans"/>
</dbReference>
<protein>
    <submittedName>
        <fullName evidence="3">Nucleotidyltransferase family protein</fullName>
    </submittedName>
</protein>
<feature type="domain" description="MobA-like NTP transferase" evidence="2">
    <location>
        <begin position="12"/>
        <end position="173"/>
    </location>
</feature>
<dbReference type="Pfam" id="PF12804">
    <property type="entry name" value="NTP_transf_3"/>
    <property type="match status" value="1"/>
</dbReference>
<gene>
    <name evidence="3" type="ORF">JJ685_00115</name>
</gene>
<dbReference type="Gene3D" id="3.90.550.10">
    <property type="entry name" value="Spore Coat Polysaccharide Biosynthesis Protein SpsA, Chain A"/>
    <property type="match status" value="1"/>
</dbReference>
<dbReference type="Proteomes" id="UP000599109">
    <property type="component" value="Unassembled WGS sequence"/>
</dbReference>
<name>A0A937CNL5_9BURK</name>
<dbReference type="PANTHER" id="PTHR43777">
    <property type="entry name" value="MOLYBDENUM COFACTOR CYTIDYLYLTRANSFERASE"/>
    <property type="match status" value="1"/>
</dbReference>
<reference evidence="3 4" key="1">
    <citation type="journal article" date="2017" name="Int. J. Syst. Evol. Microbiol.">
        <title>Ramlibacter monticola sp. nov., isolated from forest soil.</title>
        <authorList>
            <person name="Chaudhary D.K."/>
            <person name="Kim J."/>
        </authorList>
    </citation>
    <scope>NUCLEOTIDE SEQUENCE [LARGE SCALE GENOMIC DNA]</scope>
    <source>
        <strain evidence="3 4">KACC 19175</strain>
    </source>
</reference>
<dbReference type="GO" id="GO:0016779">
    <property type="term" value="F:nucleotidyltransferase activity"/>
    <property type="evidence" value="ECO:0007669"/>
    <property type="project" value="UniProtKB-ARBA"/>
</dbReference>
<evidence type="ECO:0000313" key="3">
    <source>
        <dbReference type="EMBL" id="MBL0389535.1"/>
    </source>
</evidence>
<organism evidence="3 4">
    <name type="scientific">Ramlibacter monticola</name>
    <dbReference type="NCBI Taxonomy" id="1926872"/>
    <lineage>
        <taxon>Bacteria</taxon>
        <taxon>Pseudomonadati</taxon>
        <taxon>Pseudomonadota</taxon>
        <taxon>Betaproteobacteria</taxon>
        <taxon>Burkholderiales</taxon>
        <taxon>Comamonadaceae</taxon>
        <taxon>Ramlibacter</taxon>
    </lineage>
</organism>
<comment type="caution">
    <text evidence="3">The sequence shown here is derived from an EMBL/GenBank/DDBJ whole genome shotgun (WGS) entry which is preliminary data.</text>
</comment>
<dbReference type="EMBL" id="JAEQNE010000001">
    <property type="protein sequence ID" value="MBL0389535.1"/>
    <property type="molecule type" value="Genomic_DNA"/>
</dbReference>
<dbReference type="RefSeq" id="WP_201672149.1">
    <property type="nucleotide sequence ID" value="NZ_JAEQNE010000001.1"/>
</dbReference>
<evidence type="ECO:0000256" key="1">
    <source>
        <dbReference type="ARBA" id="ARBA00022842"/>
    </source>
</evidence>
<dbReference type="SUPFAM" id="SSF53448">
    <property type="entry name" value="Nucleotide-diphospho-sugar transferases"/>
    <property type="match status" value="1"/>
</dbReference>
<dbReference type="InterPro" id="IPR025877">
    <property type="entry name" value="MobA-like_NTP_Trfase"/>
</dbReference>
<keyword evidence="1" id="KW-0460">Magnesium</keyword>
<accession>A0A937CNL5</accession>
<sequence length="212" mass="23157">MTADRSTTRFSAVVLAAGQSSRMEGANKLLVDFGGEPLVRRTVRTVLAAGVQETVVVTGWQGREITRAVLDLPVTVQPNLLWEDGQMRSVAAGVAALAQATDAIFVCPGDLPLLRTEDLQELMDVYLAHPDSSIVIPRFGGERGNPIVFAAAYAPEVAAGRRLIGCRRLAQQYPEETFWYDAAHDRFTTDCDTPEAYRRVLERLAQPAEALT</sequence>